<dbReference type="HAMAP" id="MF_04034">
    <property type="entry name" value="HSV_GL_alphagamma"/>
    <property type="match status" value="1"/>
</dbReference>
<dbReference type="InterPro" id="IPR020175">
    <property type="entry name" value="Herpes_gL_rhadinovirus"/>
</dbReference>
<keyword evidence="2" id="KW-1032">Host cell membrane</keyword>
<evidence type="ECO:0000256" key="3">
    <source>
        <dbReference type="ARBA" id="ARBA00022521"/>
    </source>
</evidence>
<keyword evidence="8" id="KW-1043">Host membrane</keyword>
<keyword evidence="12" id="KW-1160">Virus entry into host cell</keyword>
<protein>
    <submittedName>
        <fullName evidence="13">Orf47</fullName>
    </submittedName>
</protein>
<keyword evidence="4" id="KW-1162">Viral penetration into host cytoplasm</keyword>
<evidence type="ECO:0000256" key="7">
    <source>
        <dbReference type="ARBA" id="ARBA00022844"/>
    </source>
</evidence>
<dbReference type="Proteomes" id="UP000168428">
    <property type="component" value="Segment"/>
</dbReference>
<organism evidence="13 14">
    <name type="scientific">Alcelaphine gammaherpesvirus 2</name>
    <dbReference type="NCBI Taxonomy" id="138184"/>
    <lineage>
        <taxon>Viruses</taxon>
        <taxon>Duplodnaviria</taxon>
        <taxon>Heunggongvirae</taxon>
        <taxon>Peploviricota</taxon>
        <taxon>Herviviricetes</taxon>
        <taxon>Herpesvirales</taxon>
        <taxon>Orthoherpesviridae</taxon>
        <taxon>Gammaherpesvirinae</taxon>
        <taxon>Macavirus</taxon>
        <taxon>Macavirus alcelaphinegamma2</taxon>
    </lineage>
</organism>
<evidence type="ECO:0000256" key="11">
    <source>
        <dbReference type="ARBA" id="ARBA00023180"/>
    </source>
</evidence>
<evidence type="ECO:0000256" key="2">
    <source>
        <dbReference type="ARBA" id="ARBA00022511"/>
    </source>
</evidence>
<dbReference type="GeneID" id="19735521"/>
<dbReference type="RefSeq" id="YP_009044429.1">
    <property type="nucleotide sequence ID" value="NC_024382.1"/>
</dbReference>
<keyword evidence="11" id="KW-0325">Glycoprotein</keyword>
<gene>
    <name evidence="13" type="ORF">ALHV2gp43</name>
</gene>
<dbReference type="GO" id="GO:0046718">
    <property type="term" value="P:symbiont entry into host cell"/>
    <property type="evidence" value="ECO:0007669"/>
    <property type="project" value="UniProtKB-KW"/>
</dbReference>
<dbReference type="InterPro" id="IPR038313">
    <property type="entry name" value="Herpes_gL_rhadinovirus_sf"/>
</dbReference>
<name>A0A068ABR9_9GAMA</name>
<dbReference type="OrthoDB" id="24115at10239"/>
<keyword evidence="9" id="KW-0261">Viral envelope protein</keyword>
<dbReference type="Pfam" id="PF11108">
    <property type="entry name" value="Phage_glycop_gL"/>
    <property type="match status" value="1"/>
</dbReference>
<dbReference type="GO" id="GO:0019031">
    <property type="term" value="C:viral envelope"/>
    <property type="evidence" value="ECO:0007669"/>
    <property type="project" value="UniProtKB-KW"/>
</dbReference>
<reference evidence="13 14" key="1">
    <citation type="journal article" date="2014" name="Vet. Microbiol.">
        <title>Malignant catarrhal fever in American bison (Bison bison) experimentally infected with alcelaphine herpesvirus 2.</title>
        <authorList>
            <person name="Taus N.S."/>
            <person name="O'Toole D."/>
            <person name="Herndon D.R."/>
            <person name="Cunha C.W."/>
            <person name="Warg J.V."/>
            <person name="Seal B.S."/>
            <person name="Brooking A."/>
            <person name="Li H."/>
        </authorList>
    </citation>
    <scope>NUCLEOTIDE SEQUENCE [LARGE SCALE GENOMIC DNA]</scope>
    <source>
        <strain evidence="13">Topi-AlHV-2</strain>
    </source>
</reference>
<evidence type="ECO:0000256" key="4">
    <source>
        <dbReference type="ARBA" id="ARBA00022595"/>
    </source>
</evidence>
<keyword evidence="5" id="KW-0732">Signal</keyword>
<evidence type="ECO:0000256" key="12">
    <source>
        <dbReference type="ARBA" id="ARBA00023296"/>
    </source>
</evidence>
<evidence type="ECO:0000313" key="13">
    <source>
        <dbReference type="EMBL" id="AIA62083.1"/>
    </source>
</evidence>
<keyword evidence="7" id="KW-0946">Virion</keyword>
<proteinExistence type="inferred from homology"/>
<sequence>MPKWVVVLFFIIINHNNLIVATFHNPFICCHQKNDTTLPLKKAWSLTHAVLHMPKQCNHTNVALAVFNTTKGYKQVSCLNGFGLMSFCLALFDRLTETRVWVVDRKFYDELLSYKVQFAAQFSKSTTDSSQFKNNLNWNIIVRNGEMAEETHVVGSTGSSDSYQQR</sequence>
<evidence type="ECO:0000256" key="6">
    <source>
        <dbReference type="ARBA" id="ARBA00022812"/>
    </source>
</evidence>
<evidence type="ECO:0000256" key="8">
    <source>
        <dbReference type="ARBA" id="ARBA00022870"/>
    </source>
</evidence>
<evidence type="ECO:0000256" key="1">
    <source>
        <dbReference type="ARBA" id="ARBA00022506"/>
    </source>
</evidence>
<keyword evidence="3" id="KW-1169">Fusion of virus membrane with host cell membrane</keyword>
<keyword evidence="6" id="KW-1040">Host Golgi apparatus</keyword>
<evidence type="ECO:0000313" key="14">
    <source>
        <dbReference type="Proteomes" id="UP000168428"/>
    </source>
</evidence>
<accession>A0A068ABR9</accession>
<dbReference type="EMBL" id="KF274499">
    <property type="protein sequence ID" value="AIA62083.1"/>
    <property type="molecule type" value="Genomic_DNA"/>
</dbReference>
<dbReference type="GO" id="GO:0019064">
    <property type="term" value="P:fusion of virus membrane with host plasma membrane"/>
    <property type="evidence" value="ECO:0007669"/>
    <property type="project" value="UniProtKB-KW"/>
</dbReference>
<evidence type="ECO:0000256" key="10">
    <source>
        <dbReference type="ARBA" id="ARBA00023136"/>
    </source>
</evidence>
<keyword evidence="1" id="KW-1168">Fusion of virus membrane with host membrane</keyword>
<evidence type="ECO:0000256" key="5">
    <source>
        <dbReference type="ARBA" id="ARBA00022729"/>
    </source>
</evidence>
<dbReference type="KEGG" id="vg:19735521"/>
<keyword evidence="10" id="KW-0472">Membrane</keyword>
<dbReference type="Gene3D" id="3.10.390.20">
    <property type="entry name" value="Viral glycoprotein L"/>
    <property type="match status" value="1"/>
</dbReference>
<dbReference type="PROSITE" id="PS52026">
    <property type="entry name" value="GL_GHV"/>
    <property type="match status" value="1"/>
</dbReference>
<keyword evidence="14" id="KW-1185">Reference proteome</keyword>
<dbReference type="InterPro" id="IPR034708">
    <property type="entry name" value="HSV_GL_alphagamma"/>
</dbReference>
<evidence type="ECO:0000256" key="9">
    <source>
        <dbReference type="ARBA" id="ARBA00022879"/>
    </source>
</evidence>